<keyword evidence="1" id="KW-1133">Transmembrane helix</keyword>
<dbReference type="EMBL" id="GBRH01235454">
    <property type="protein sequence ID" value="JAD62441.1"/>
    <property type="molecule type" value="Transcribed_RNA"/>
</dbReference>
<sequence length="35" mass="4344">MHILDLITLRYDVSYIHSFQIFIYFFFQCCRLLIA</sequence>
<keyword evidence="1" id="KW-0812">Transmembrane</keyword>
<evidence type="ECO:0000256" key="1">
    <source>
        <dbReference type="SAM" id="Phobius"/>
    </source>
</evidence>
<reference evidence="2" key="2">
    <citation type="journal article" date="2015" name="Data Brief">
        <title>Shoot transcriptome of the giant reed, Arundo donax.</title>
        <authorList>
            <person name="Barrero R.A."/>
            <person name="Guerrero F.D."/>
            <person name="Moolhuijzen P."/>
            <person name="Goolsby J.A."/>
            <person name="Tidwell J."/>
            <person name="Bellgard S.E."/>
            <person name="Bellgard M.I."/>
        </authorList>
    </citation>
    <scope>NUCLEOTIDE SEQUENCE</scope>
    <source>
        <tissue evidence="2">Shoot tissue taken approximately 20 cm above the soil surface</tissue>
    </source>
</reference>
<reference evidence="2" key="1">
    <citation type="submission" date="2014-09" db="EMBL/GenBank/DDBJ databases">
        <authorList>
            <person name="Magalhaes I.L.F."/>
            <person name="Oliveira U."/>
            <person name="Santos F.R."/>
            <person name="Vidigal T.H.D.A."/>
            <person name="Brescovit A.D."/>
            <person name="Santos A.J."/>
        </authorList>
    </citation>
    <scope>NUCLEOTIDE SEQUENCE</scope>
    <source>
        <tissue evidence="2">Shoot tissue taken approximately 20 cm above the soil surface</tissue>
    </source>
</reference>
<name>A0A0A9BGH2_ARUDO</name>
<organism evidence="2">
    <name type="scientific">Arundo donax</name>
    <name type="common">Giant reed</name>
    <name type="synonym">Donax arundinaceus</name>
    <dbReference type="NCBI Taxonomy" id="35708"/>
    <lineage>
        <taxon>Eukaryota</taxon>
        <taxon>Viridiplantae</taxon>
        <taxon>Streptophyta</taxon>
        <taxon>Embryophyta</taxon>
        <taxon>Tracheophyta</taxon>
        <taxon>Spermatophyta</taxon>
        <taxon>Magnoliopsida</taxon>
        <taxon>Liliopsida</taxon>
        <taxon>Poales</taxon>
        <taxon>Poaceae</taxon>
        <taxon>PACMAD clade</taxon>
        <taxon>Arundinoideae</taxon>
        <taxon>Arundineae</taxon>
        <taxon>Arundo</taxon>
    </lineage>
</organism>
<accession>A0A0A9BGH2</accession>
<evidence type="ECO:0000313" key="2">
    <source>
        <dbReference type="EMBL" id="JAD62441.1"/>
    </source>
</evidence>
<protein>
    <submittedName>
        <fullName evidence="2">Uncharacterized protein</fullName>
    </submittedName>
</protein>
<dbReference type="AlphaFoldDB" id="A0A0A9BGH2"/>
<keyword evidence="1" id="KW-0472">Membrane</keyword>
<proteinExistence type="predicted"/>
<feature type="transmembrane region" description="Helical" evidence="1">
    <location>
        <begin position="15"/>
        <end position="34"/>
    </location>
</feature>